<evidence type="ECO:0000256" key="1">
    <source>
        <dbReference type="SAM" id="MobiDB-lite"/>
    </source>
</evidence>
<organism evidence="2 3">
    <name type="scientific">Botryotinia fuckeliana (strain T4)</name>
    <name type="common">Noble rot fungus</name>
    <name type="synonym">Botrytis cinerea</name>
    <dbReference type="NCBI Taxonomy" id="999810"/>
    <lineage>
        <taxon>Eukaryota</taxon>
        <taxon>Fungi</taxon>
        <taxon>Dikarya</taxon>
        <taxon>Ascomycota</taxon>
        <taxon>Pezizomycotina</taxon>
        <taxon>Leotiomycetes</taxon>
        <taxon>Helotiales</taxon>
        <taxon>Sclerotiniaceae</taxon>
        <taxon>Botrytis</taxon>
    </lineage>
</organism>
<dbReference type="EMBL" id="FQ790300">
    <property type="protein sequence ID" value="CCD49272.1"/>
    <property type="molecule type" value="Genomic_DNA"/>
</dbReference>
<name>G2Y9J6_BOTF4</name>
<sequence>MNIHTPRDSPSPSCGLGLTRPSAQHPPTDLPRHRETQISVPNTAPFLGLDEQKGELSS</sequence>
<proteinExistence type="predicted"/>
<reference evidence="3" key="1">
    <citation type="journal article" date="2011" name="PLoS Genet.">
        <title>Genomic analysis of the necrotrophic fungal pathogens Sclerotinia sclerotiorum and Botrytis cinerea.</title>
        <authorList>
            <person name="Amselem J."/>
            <person name="Cuomo C.A."/>
            <person name="van Kan J.A."/>
            <person name="Viaud M."/>
            <person name="Benito E.P."/>
            <person name="Couloux A."/>
            <person name="Coutinho P.M."/>
            <person name="de Vries R.P."/>
            <person name="Dyer P.S."/>
            <person name="Fillinger S."/>
            <person name="Fournier E."/>
            <person name="Gout L."/>
            <person name="Hahn M."/>
            <person name="Kohn L."/>
            <person name="Lapalu N."/>
            <person name="Plummer K.M."/>
            <person name="Pradier J.M."/>
            <person name="Quevillon E."/>
            <person name="Sharon A."/>
            <person name="Simon A."/>
            <person name="ten Have A."/>
            <person name="Tudzynski B."/>
            <person name="Tudzynski P."/>
            <person name="Wincker P."/>
            <person name="Andrew M."/>
            <person name="Anthouard V."/>
            <person name="Beever R.E."/>
            <person name="Beffa R."/>
            <person name="Benoit I."/>
            <person name="Bouzid O."/>
            <person name="Brault B."/>
            <person name="Chen Z."/>
            <person name="Choquer M."/>
            <person name="Collemare J."/>
            <person name="Cotton P."/>
            <person name="Danchin E.G."/>
            <person name="Da Silva C."/>
            <person name="Gautier A."/>
            <person name="Giraud C."/>
            <person name="Giraud T."/>
            <person name="Gonzalez C."/>
            <person name="Grossetete S."/>
            <person name="Guldener U."/>
            <person name="Henrissat B."/>
            <person name="Howlett B.J."/>
            <person name="Kodira C."/>
            <person name="Kretschmer M."/>
            <person name="Lappartient A."/>
            <person name="Leroch M."/>
            <person name="Levis C."/>
            <person name="Mauceli E."/>
            <person name="Neuveglise C."/>
            <person name="Oeser B."/>
            <person name="Pearson M."/>
            <person name="Poulain J."/>
            <person name="Poussereau N."/>
            <person name="Quesneville H."/>
            <person name="Rascle C."/>
            <person name="Schumacher J."/>
            <person name="Segurens B."/>
            <person name="Sexton A."/>
            <person name="Silva E."/>
            <person name="Sirven C."/>
            <person name="Soanes D.M."/>
            <person name="Talbot N.J."/>
            <person name="Templeton M."/>
            <person name="Yandava C."/>
            <person name="Yarden O."/>
            <person name="Zeng Q."/>
            <person name="Rollins J.A."/>
            <person name="Lebrun M.H."/>
            <person name="Dickman M."/>
        </authorList>
    </citation>
    <scope>NUCLEOTIDE SEQUENCE [LARGE SCALE GENOMIC DNA]</scope>
    <source>
        <strain evidence="3">T4</strain>
    </source>
</reference>
<dbReference type="Proteomes" id="UP000008177">
    <property type="component" value="Unplaced contigs"/>
</dbReference>
<dbReference type="HOGENOM" id="CLU_2978861_0_0_1"/>
<gene>
    <name evidence="2" type="ORF">BofuT4_uP031480.1</name>
</gene>
<feature type="region of interest" description="Disordered" evidence="1">
    <location>
        <begin position="1"/>
        <end position="58"/>
    </location>
</feature>
<dbReference type="AlphaFoldDB" id="G2Y9J6"/>
<dbReference type="InParanoid" id="G2Y9J6"/>
<evidence type="ECO:0000313" key="3">
    <source>
        <dbReference type="Proteomes" id="UP000008177"/>
    </source>
</evidence>
<evidence type="ECO:0000313" key="2">
    <source>
        <dbReference type="EMBL" id="CCD49272.1"/>
    </source>
</evidence>
<protein>
    <submittedName>
        <fullName evidence="2">Uncharacterized protein</fullName>
    </submittedName>
</protein>
<accession>G2Y9J6</accession>